<feature type="chain" id="PRO_5019443363" description="Secreted protein" evidence="3">
    <location>
        <begin position="22"/>
        <end position="142"/>
    </location>
</feature>
<comment type="caution">
    <text evidence="4">The sequence shown here is derived from an EMBL/GenBank/DDBJ whole genome shotgun (WGS) entry which is preliminary data.</text>
</comment>
<keyword evidence="3" id="KW-0732">Signal</keyword>
<keyword evidence="2" id="KW-1133">Transmembrane helix</keyword>
<feature type="transmembrane region" description="Helical" evidence="2">
    <location>
        <begin position="47"/>
        <end position="80"/>
    </location>
</feature>
<protein>
    <recommendedName>
        <fullName evidence="6">Secreted protein</fullName>
    </recommendedName>
</protein>
<evidence type="ECO:0000256" key="3">
    <source>
        <dbReference type="SAM" id="SignalP"/>
    </source>
</evidence>
<evidence type="ECO:0000313" key="5">
    <source>
        <dbReference type="Proteomes" id="UP000287651"/>
    </source>
</evidence>
<dbReference type="AlphaFoldDB" id="A0A426XS53"/>
<feature type="signal peptide" evidence="3">
    <location>
        <begin position="1"/>
        <end position="21"/>
    </location>
</feature>
<keyword evidence="2" id="KW-0812">Transmembrane</keyword>
<evidence type="ECO:0000313" key="4">
    <source>
        <dbReference type="EMBL" id="RRT42280.1"/>
    </source>
</evidence>
<sequence length="142" mass="15682">MLQWCCLFVASLLRCYSGSTSLPLRCNAAMALPHCHLAVAMLQQHRVFAAVILLFPFDATAACQVSLHFFSSFYVFFFLLPFSFHLYSSTKPSSSTSFSFSSKHQYAPAIPCVGTPVQSGTARATGRPTQSRTNKSNLGWKE</sequence>
<dbReference type="Proteomes" id="UP000287651">
    <property type="component" value="Unassembled WGS sequence"/>
</dbReference>
<evidence type="ECO:0000256" key="2">
    <source>
        <dbReference type="SAM" id="Phobius"/>
    </source>
</evidence>
<accession>A0A426XS53</accession>
<reference evidence="4 5" key="1">
    <citation type="journal article" date="2014" name="Agronomy (Basel)">
        <title>A Draft Genome Sequence for Ensete ventricosum, the Drought-Tolerant Tree Against Hunger.</title>
        <authorList>
            <person name="Harrison J."/>
            <person name="Moore K.A."/>
            <person name="Paszkiewicz K."/>
            <person name="Jones T."/>
            <person name="Grant M."/>
            <person name="Ambacheew D."/>
            <person name="Muzemil S."/>
            <person name="Studholme D.J."/>
        </authorList>
    </citation>
    <scope>NUCLEOTIDE SEQUENCE [LARGE SCALE GENOMIC DNA]</scope>
</reference>
<evidence type="ECO:0000256" key="1">
    <source>
        <dbReference type="SAM" id="MobiDB-lite"/>
    </source>
</evidence>
<organism evidence="4 5">
    <name type="scientific">Ensete ventricosum</name>
    <name type="common">Abyssinian banana</name>
    <name type="synonym">Musa ensete</name>
    <dbReference type="NCBI Taxonomy" id="4639"/>
    <lineage>
        <taxon>Eukaryota</taxon>
        <taxon>Viridiplantae</taxon>
        <taxon>Streptophyta</taxon>
        <taxon>Embryophyta</taxon>
        <taxon>Tracheophyta</taxon>
        <taxon>Spermatophyta</taxon>
        <taxon>Magnoliopsida</taxon>
        <taxon>Liliopsida</taxon>
        <taxon>Zingiberales</taxon>
        <taxon>Musaceae</taxon>
        <taxon>Ensete</taxon>
    </lineage>
</organism>
<feature type="region of interest" description="Disordered" evidence="1">
    <location>
        <begin position="116"/>
        <end position="142"/>
    </location>
</feature>
<gene>
    <name evidence="4" type="ORF">B296_00039595</name>
</gene>
<name>A0A426XS53_ENSVE</name>
<evidence type="ECO:0008006" key="6">
    <source>
        <dbReference type="Google" id="ProtNLM"/>
    </source>
</evidence>
<proteinExistence type="predicted"/>
<keyword evidence="2" id="KW-0472">Membrane</keyword>
<dbReference type="EMBL" id="AMZH03017956">
    <property type="protein sequence ID" value="RRT42280.1"/>
    <property type="molecule type" value="Genomic_DNA"/>
</dbReference>